<dbReference type="EMBL" id="RJVU01035944">
    <property type="protein sequence ID" value="ROL47226.1"/>
    <property type="molecule type" value="Genomic_DNA"/>
</dbReference>
<dbReference type="Proteomes" id="UP000281406">
    <property type="component" value="Unassembled WGS sequence"/>
</dbReference>
<accession>A0A3N0YLZ0</accession>
<comment type="caution">
    <text evidence="2">The sequence shown here is derived from an EMBL/GenBank/DDBJ whole genome shotgun (WGS) entry which is preliminary data.</text>
</comment>
<sequence length="180" mass="19623">MPWVEGSLAAYISPDAAASLKTLTLPTKPVRTTSSLEGKVYMAAGLIYCLHTMAVLRAYQADLLLDFDKSQGVGPDAIKELRWATDLSLWAIKETAHTISRSMAAMVATEASRRGIKLSFLIPRYRLLVFSGGEETISGVSEVHLSSSKSPVPHTDNNKKRALRLEPLLREPGSRDNALA</sequence>
<proteinExistence type="predicted"/>
<keyword evidence="3" id="KW-1185">Reference proteome</keyword>
<evidence type="ECO:0000256" key="1">
    <source>
        <dbReference type="SAM" id="MobiDB-lite"/>
    </source>
</evidence>
<gene>
    <name evidence="2" type="ORF">DPX16_6406</name>
</gene>
<feature type="compositionally biased region" description="Basic and acidic residues" evidence="1">
    <location>
        <begin position="156"/>
        <end position="174"/>
    </location>
</feature>
<dbReference type="AlphaFoldDB" id="A0A3N0YLZ0"/>
<organism evidence="2 3">
    <name type="scientific">Anabarilius grahami</name>
    <name type="common">Kanglang fish</name>
    <name type="synonym">Barilius grahami</name>
    <dbReference type="NCBI Taxonomy" id="495550"/>
    <lineage>
        <taxon>Eukaryota</taxon>
        <taxon>Metazoa</taxon>
        <taxon>Chordata</taxon>
        <taxon>Craniata</taxon>
        <taxon>Vertebrata</taxon>
        <taxon>Euteleostomi</taxon>
        <taxon>Actinopterygii</taxon>
        <taxon>Neopterygii</taxon>
        <taxon>Teleostei</taxon>
        <taxon>Ostariophysi</taxon>
        <taxon>Cypriniformes</taxon>
        <taxon>Xenocyprididae</taxon>
        <taxon>Xenocypridinae</taxon>
        <taxon>Xenocypridinae incertae sedis</taxon>
        <taxon>Anabarilius</taxon>
    </lineage>
</organism>
<name>A0A3N0YLZ0_ANAGA</name>
<evidence type="ECO:0000313" key="3">
    <source>
        <dbReference type="Proteomes" id="UP000281406"/>
    </source>
</evidence>
<protein>
    <submittedName>
        <fullName evidence="2">Uncharacterized protein</fullName>
    </submittedName>
</protein>
<reference evidence="2 3" key="1">
    <citation type="submission" date="2018-10" db="EMBL/GenBank/DDBJ databases">
        <title>Genome assembly for a Yunnan-Guizhou Plateau 3E fish, Anabarilius grahami (Regan), and its evolutionary and genetic applications.</title>
        <authorList>
            <person name="Jiang W."/>
        </authorList>
    </citation>
    <scope>NUCLEOTIDE SEQUENCE [LARGE SCALE GENOMIC DNA]</scope>
    <source>
        <strain evidence="2">AG-KIZ</strain>
        <tissue evidence="2">Muscle</tissue>
    </source>
</reference>
<evidence type="ECO:0000313" key="2">
    <source>
        <dbReference type="EMBL" id="ROL47226.1"/>
    </source>
</evidence>
<feature type="region of interest" description="Disordered" evidence="1">
    <location>
        <begin position="144"/>
        <end position="180"/>
    </location>
</feature>